<accession>A0A4R1R407</accession>
<dbReference type="OrthoDB" id="9799827at2"/>
<feature type="domain" description="PTS EIIA type-4" evidence="2">
    <location>
        <begin position="1"/>
        <end position="122"/>
    </location>
</feature>
<sequence>MCNLIVVGHGIYGTSVQRSLSMIYGETPGMYFIDFEPEDSADILRQKLQNAIGQCGGQPILFCCDMVGGTPFNECIKLSVENASQETVAGLNLSAFAEIAFALDQPLDQLAQQAENATKEYVQWVHL</sequence>
<dbReference type="Pfam" id="PF03610">
    <property type="entry name" value="EIIA-man"/>
    <property type="match status" value="1"/>
</dbReference>
<proteinExistence type="predicted"/>
<dbReference type="GeneID" id="97381753"/>
<evidence type="ECO:0000313" key="4">
    <source>
        <dbReference type="Proteomes" id="UP000295184"/>
    </source>
</evidence>
<dbReference type="SUPFAM" id="SSF53062">
    <property type="entry name" value="PTS system fructose IIA component-like"/>
    <property type="match status" value="1"/>
</dbReference>
<comment type="caution">
    <text evidence="3">The sequence shown here is derived from an EMBL/GenBank/DDBJ whole genome shotgun (WGS) entry which is preliminary data.</text>
</comment>
<dbReference type="InterPro" id="IPR004701">
    <property type="entry name" value="PTS_EIIA_man-typ"/>
</dbReference>
<reference evidence="3 4" key="1">
    <citation type="submission" date="2019-03" db="EMBL/GenBank/DDBJ databases">
        <title>Genomic Encyclopedia of Type Strains, Phase IV (KMG-IV): sequencing the most valuable type-strain genomes for metagenomic binning, comparative biology and taxonomic classification.</title>
        <authorList>
            <person name="Goeker M."/>
        </authorList>
    </citation>
    <scope>NUCLEOTIDE SEQUENCE [LARGE SCALE GENOMIC DNA]</scope>
    <source>
        <strain evidence="3 4">DSM 100451</strain>
    </source>
</reference>
<dbReference type="GO" id="GO:0009401">
    <property type="term" value="P:phosphoenolpyruvate-dependent sugar phosphotransferase system"/>
    <property type="evidence" value="ECO:0007669"/>
    <property type="project" value="InterPro"/>
</dbReference>
<dbReference type="GO" id="GO:0016020">
    <property type="term" value="C:membrane"/>
    <property type="evidence" value="ECO:0007669"/>
    <property type="project" value="InterPro"/>
</dbReference>
<dbReference type="STRING" id="1650663.GCA_001486665_02736"/>
<evidence type="ECO:0000313" key="3">
    <source>
        <dbReference type="EMBL" id="TCL60185.1"/>
    </source>
</evidence>
<gene>
    <name evidence="3" type="ORF">EDD77_10461</name>
</gene>
<keyword evidence="1" id="KW-0808">Transferase</keyword>
<dbReference type="RefSeq" id="WP_082669645.1">
    <property type="nucleotide sequence ID" value="NZ_CABKVM010000018.1"/>
</dbReference>
<protein>
    <submittedName>
        <fullName evidence="3">PTS system N-acetylgalactosamine-specific IIA component</fullName>
    </submittedName>
</protein>
<dbReference type="PANTHER" id="PTHR33799:SF1">
    <property type="entry name" value="PTS SYSTEM MANNOSE-SPECIFIC EIIAB COMPONENT-RELATED"/>
    <property type="match status" value="1"/>
</dbReference>
<organism evidence="3 4">
    <name type="scientific">Allofournierella massiliensis</name>
    <dbReference type="NCBI Taxonomy" id="1650663"/>
    <lineage>
        <taxon>Bacteria</taxon>
        <taxon>Bacillati</taxon>
        <taxon>Bacillota</taxon>
        <taxon>Clostridia</taxon>
        <taxon>Eubacteriales</taxon>
        <taxon>Oscillospiraceae</taxon>
        <taxon>Allofournierella</taxon>
    </lineage>
</organism>
<dbReference type="PROSITE" id="PS51096">
    <property type="entry name" value="PTS_EIIA_TYPE_4"/>
    <property type="match status" value="1"/>
</dbReference>
<dbReference type="Gene3D" id="3.40.50.510">
    <property type="entry name" value="Phosphotransferase system, mannose-type IIA component"/>
    <property type="match status" value="1"/>
</dbReference>
<dbReference type="Proteomes" id="UP000295184">
    <property type="component" value="Unassembled WGS sequence"/>
</dbReference>
<name>A0A4R1R407_9FIRM</name>
<evidence type="ECO:0000256" key="1">
    <source>
        <dbReference type="ARBA" id="ARBA00022679"/>
    </source>
</evidence>
<evidence type="ECO:0000259" key="2">
    <source>
        <dbReference type="PROSITE" id="PS51096"/>
    </source>
</evidence>
<dbReference type="InterPro" id="IPR036662">
    <property type="entry name" value="PTS_EIIA_man-typ_sf"/>
</dbReference>
<dbReference type="PANTHER" id="PTHR33799">
    <property type="entry name" value="PTS PERMEASE-RELATED-RELATED"/>
    <property type="match status" value="1"/>
</dbReference>
<dbReference type="GO" id="GO:0016740">
    <property type="term" value="F:transferase activity"/>
    <property type="evidence" value="ECO:0007669"/>
    <property type="project" value="UniProtKB-KW"/>
</dbReference>
<dbReference type="AlphaFoldDB" id="A0A4R1R407"/>
<dbReference type="EMBL" id="SLUM01000004">
    <property type="protein sequence ID" value="TCL60185.1"/>
    <property type="molecule type" value="Genomic_DNA"/>
</dbReference>
<dbReference type="InterPro" id="IPR051471">
    <property type="entry name" value="Bacterial_PTS_sugar_comp"/>
</dbReference>